<evidence type="ECO:0000256" key="15">
    <source>
        <dbReference type="ARBA" id="ARBA00022840"/>
    </source>
</evidence>
<evidence type="ECO:0000313" key="27">
    <source>
        <dbReference type="Proteomes" id="UP001314170"/>
    </source>
</evidence>
<feature type="domain" description="Protein kinase" evidence="25">
    <location>
        <begin position="752"/>
        <end position="1038"/>
    </location>
</feature>
<keyword evidence="12 22" id="KW-0547">Nucleotide-binding</keyword>
<dbReference type="PROSITE" id="PS00108">
    <property type="entry name" value="PROTEIN_KINASE_ST"/>
    <property type="match status" value="1"/>
</dbReference>
<keyword evidence="5" id="KW-0723">Serine/threonine-protein kinase</keyword>
<dbReference type="FunFam" id="3.80.10.10:FF:000383">
    <property type="entry name" value="Leucine-rich repeat receptor protein kinase EMS1"/>
    <property type="match status" value="1"/>
</dbReference>
<keyword evidence="4" id="KW-1003">Cell membrane</keyword>
<dbReference type="InterPro" id="IPR013210">
    <property type="entry name" value="LRR_N_plant-typ"/>
</dbReference>
<dbReference type="SUPFAM" id="SSF56112">
    <property type="entry name" value="Protein kinase-like (PK-like)"/>
    <property type="match status" value="1"/>
</dbReference>
<keyword evidence="9 23" id="KW-0812">Transmembrane</keyword>
<dbReference type="InterPro" id="IPR017441">
    <property type="entry name" value="Protein_kinase_ATP_BS"/>
</dbReference>
<comment type="similarity">
    <text evidence="2">Belongs to the protein kinase superfamily. Ser/Thr protein kinase family.</text>
</comment>
<dbReference type="InterPro" id="IPR001611">
    <property type="entry name" value="Leu-rich_rpt"/>
</dbReference>
<dbReference type="GO" id="GO:0009753">
    <property type="term" value="P:response to jasmonic acid"/>
    <property type="evidence" value="ECO:0007669"/>
    <property type="project" value="UniProtKB-ARBA"/>
</dbReference>
<comment type="caution">
    <text evidence="26">The sequence shown here is derived from an EMBL/GenBank/DDBJ whole genome shotgun (WGS) entry which is preliminary data.</text>
</comment>
<evidence type="ECO:0000256" key="18">
    <source>
        <dbReference type="ARBA" id="ARBA00023170"/>
    </source>
</evidence>
<evidence type="ECO:0000256" key="23">
    <source>
        <dbReference type="SAM" id="Phobius"/>
    </source>
</evidence>
<evidence type="ECO:0000256" key="1">
    <source>
        <dbReference type="ARBA" id="ARBA00004251"/>
    </source>
</evidence>
<keyword evidence="18" id="KW-0675">Receptor</keyword>
<dbReference type="InterPro" id="IPR032675">
    <property type="entry name" value="LRR_dom_sf"/>
</dbReference>
<dbReference type="FunFam" id="3.80.10.10:FF:000430">
    <property type="entry name" value="Leucine-rich repeat receptor-like protein kinase PEPR1"/>
    <property type="match status" value="1"/>
</dbReference>
<evidence type="ECO:0000256" key="8">
    <source>
        <dbReference type="ARBA" id="ARBA00022679"/>
    </source>
</evidence>
<dbReference type="InterPro" id="IPR000719">
    <property type="entry name" value="Prot_kinase_dom"/>
</dbReference>
<evidence type="ECO:0000256" key="3">
    <source>
        <dbReference type="ARBA" id="ARBA00012513"/>
    </source>
</evidence>
<dbReference type="PANTHER" id="PTHR27000:SF585">
    <property type="entry name" value="LEUCINE-RICH REPEAT RECEPTOR-LIKE PROTEIN KINASE PEPR1"/>
    <property type="match status" value="1"/>
</dbReference>
<dbReference type="Gene3D" id="3.30.200.20">
    <property type="entry name" value="Phosphorylase Kinase, domain 1"/>
    <property type="match status" value="1"/>
</dbReference>
<dbReference type="Pfam" id="PF00069">
    <property type="entry name" value="Pkinase"/>
    <property type="match status" value="1"/>
</dbReference>
<dbReference type="AlphaFoldDB" id="A0AAV1QSD7"/>
<dbReference type="SMART" id="SM00369">
    <property type="entry name" value="LRR_TYP"/>
    <property type="match status" value="8"/>
</dbReference>
<evidence type="ECO:0000256" key="5">
    <source>
        <dbReference type="ARBA" id="ARBA00022527"/>
    </source>
</evidence>
<keyword evidence="10 24" id="KW-0732">Signal</keyword>
<dbReference type="Proteomes" id="UP001314170">
    <property type="component" value="Unassembled WGS sequence"/>
</dbReference>
<evidence type="ECO:0000256" key="9">
    <source>
        <dbReference type="ARBA" id="ARBA00022692"/>
    </source>
</evidence>
<dbReference type="PROSITE" id="PS00107">
    <property type="entry name" value="PROTEIN_KINASE_ATP"/>
    <property type="match status" value="1"/>
</dbReference>
<dbReference type="SMART" id="SM00220">
    <property type="entry name" value="S_TKc"/>
    <property type="match status" value="1"/>
</dbReference>
<keyword evidence="8" id="KW-0808">Transferase</keyword>
<comment type="catalytic activity">
    <reaction evidence="20">
        <text>L-threonyl-[protein] + ATP = O-phospho-L-threonyl-[protein] + ADP + H(+)</text>
        <dbReference type="Rhea" id="RHEA:46608"/>
        <dbReference type="Rhea" id="RHEA-COMP:11060"/>
        <dbReference type="Rhea" id="RHEA-COMP:11605"/>
        <dbReference type="ChEBI" id="CHEBI:15378"/>
        <dbReference type="ChEBI" id="CHEBI:30013"/>
        <dbReference type="ChEBI" id="CHEBI:30616"/>
        <dbReference type="ChEBI" id="CHEBI:61977"/>
        <dbReference type="ChEBI" id="CHEBI:456216"/>
        <dbReference type="EC" id="2.7.11.1"/>
    </reaction>
</comment>
<keyword evidence="6" id="KW-0597">Phosphoprotein</keyword>
<keyword evidence="19" id="KW-0325">Glycoprotein</keyword>
<protein>
    <recommendedName>
        <fullName evidence="3">non-specific serine/threonine protein kinase</fullName>
        <ecNumber evidence="3">2.7.11.1</ecNumber>
    </recommendedName>
</protein>
<dbReference type="PANTHER" id="PTHR27000">
    <property type="entry name" value="LEUCINE-RICH REPEAT RECEPTOR-LIKE PROTEIN KINASE FAMILY PROTEIN-RELATED"/>
    <property type="match status" value="1"/>
</dbReference>
<dbReference type="GO" id="GO:0051707">
    <property type="term" value="P:response to other organism"/>
    <property type="evidence" value="ECO:0007669"/>
    <property type="project" value="UniProtKB-ARBA"/>
</dbReference>
<accession>A0AAV1QSD7</accession>
<proteinExistence type="inferred from homology"/>
<dbReference type="Pfam" id="PF00560">
    <property type="entry name" value="LRR_1"/>
    <property type="match status" value="11"/>
</dbReference>
<sequence>MNAVLNHFLLFWCYSLSVYATNVSGLNSDGLTLLSLLRQWNSVPPSIVSSWNASETGMVSTPCSWLGIGCDNRTHSVVSLNLSAYAISGQLGPEIGQLKQLKTIDLSTNDFSGDIPSQLGNCTLLEYLDLSENSFTGEIPDSFKYLQNLESLSLFSNLLSGEMPESLTNLENLVELFLDHNSLEGRIPIGFSNCKNLETLDLSFNSYSGGVPPDLGNCSSLAFLAIIHGNLTGTVPSSFGQMKRLSQLDLSGNRLSGRIPPELGNCKSLTMLNLYTNELEGKIPNELGRLNKLEDLQLYNNHLSGEIPISICKIPRLKYLLVYNNSLSGELPLEITHLKNLKNMSLYNNQFFGVIPQSLGINSSLLRLDFTSNKFTGEIPPNLCHGKKLRVLNMGGNQLQGSIPSDVAGCSTLRRLKLEENNLSGVLPEFAENSILNYMDISKNNISGPIPPSIGNCTGLTFIDLSMNKLTGFIPPELGNLINLEEVNLSSNQLEGSLPSQLSKCYKLGKFDVGFNSFNGIIPSSLGNWTSLSTLVLRENHFRGGIPPFLSELGKLTELQLGGNMLGGVIPSSIGSVPSLQYALNLSSNGFVGELPFELGSLKRLEKLDISNNNLTGTLAVLGRIHTWVQVDISYNHFTGPIPDTLMNLLDSSQSSFLGNLGLCISCHPSSRLTCTKNRIFVLCDSQSSNRNGLSKVAISMIALASVAAVFVLLGVVYLFIRLKRCKQDAEIASQDGPSSLLNKVIEATDNLNDRHIIGRGTHGTVYKASLDGEKIFAVKKIVFTGHQGGNKSMVREIQTIGNIRHRNLLKLEEFWLQKDFGLILYAYMQNGSLYDVLHGIRAPLLEWKMRYKIAIGTAHGLEYIHYDCDPPILHRDIKPQNILLDSDMEPHISDFGIAKLLDQSSASSQSVFVAGTIGYIAPENAFTTVESKESDVYSYGVVLLELITRKKASDPSFTEGTAIVGWVRSVWNSTEDINSIADPSLGEEVSNSNTIRDQVIDVLLVALRCTEEERSKRPTMRDVVRQLVKANDRRRSK</sequence>
<evidence type="ECO:0000256" key="19">
    <source>
        <dbReference type="ARBA" id="ARBA00023180"/>
    </source>
</evidence>
<keyword evidence="15 22" id="KW-0067">ATP-binding</keyword>
<evidence type="ECO:0000256" key="10">
    <source>
        <dbReference type="ARBA" id="ARBA00022729"/>
    </source>
</evidence>
<feature type="binding site" evidence="22">
    <location>
        <position position="781"/>
    </location>
    <ligand>
        <name>ATP</name>
        <dbReference type="ChEBI" id="CHEBI:30616"/>
    </ligand>
</feature>
<evidence type="ECO:0000256" key="16">
    <source>
        <dbReference type="ARBA" id="ARBA00022989"/>
    </source>
</evidence>
<keyword evidence="27" id="KW-1185">Reference proteome</keyword>
<dbReference type="EC" id="2.7.11.1" evidence="3"/>
<dbReference type="FunFam" id="1.10.510.10:FF:000569">
    <property type="entry name" value="Serine/threonine-protein kinase-like protein CCR4"/>
    <property type="match status" value="1"/>
</dbReference>
<feature type="chain" id="PRO_5043931622" description="non-specific serine/threonine protein kinase" evidence="24">
    <location>
        <begin position="21"/>
        <end position="1038"/>
    </location>
</feature>
<evidence type="ECO:0000256" key="4">
    <source>
        <dbReference type="ARBA" id="ARBA00022475"/>
    </source>
</evidence>
<dbReference type="PRINTS" id="PR00019">
    <property type="entry name" value="LEURICHRPT"/>
</dbReference>
<keyword evidence="16 23" id="KW-1133">Transmembrane helix</keyword>
<dbReference type="InterPro" id="IPR008271">
    <property type="entry name" value="Ser/Thr_kinase_AS"/>
</dbReference>
<evidence type="ECO:0000256" key="24">
    <source>
        <dbReference type="SAM" id="SignalP"/>
    </source>
</evidence>
<evidence type="ECO:0000256" key="20">
    <source>
        <dbReference type="ARBA" id="ARBA00047899"/>
    </source>
</evidence>
<dbReference type="PROSITE" id="PS50011">
    <property type="entry name" value="PROTEIN_KINASE_DOM"/>
    <property type="match status" value="1"/>
</dbReference>
<dbReference type="InterPro" id="IPR011009">
    <property type="entry name" value="Kinase-like_dom_sf"/>
</dbReference>
<evidence type="ECO:0000256" key="14">
    <source>
        <dbReference type="ARBA" id="ARBA00022821"/>
    </source>
</evidence>
<dbReference type="GO" id="GO:0005886">
    <property type="term" value="C:plasma membrane"/>
    <property type="evidence" value="ECO:0007669"/>
    <property type="project" value="UniProtKB-SubCell"/>
</dbReference>
<dbReference type="Gene3D" id="3.80.10.10">
    <property type="entry name" value="Ribonuclease Inhibitor"/>
    <property type="match status" value="4"/>
</dbReference>
<dbReference type="SUPFAM" id="SSF52047">
    <property type="entry name" value="RNI-like"/>
    <property type="match status" value="1"/>
</dbReference>
<evidence type="ECO:0000256" key="6">
    <source>
        <dbReference type="ARBA" id="ARBA00022553"/>
    </source>
</evidence>
<dbReference type="GO" id="GO:0009611">
    <property type="term" value="P:response to wounding"/>
    <property type="evidence" value="ECO:0007669"/>
    <property type="project" value="UniProtKB-ARBA"/>
</dbReference>
<dbReference type="InterPro" id="IPR003591">
    <property type="entry name" value="Leu-rich_rpt_typical-subtyp"/>
</dbReference>
<evidence type="ECO:0000256" key="12">
    <source>
        <dbReference type="ARBA" id="ARBA00022741"/>
    </source>
</evidence>
<comment type="subcellular location">
    <subcellularLocation>
        <location evidence="1">Cell membrane</location>
        <topology evidence="1">Single-pass type I membrane protein</topology>
    </subcellularLocation>
</comment>
<evidence type="ECO:0000256" key="21">
    <source>
        <dbReference type="ARBA" id="ARBA00048679"/>
    </source>
</evidence>
<evidence type="ECO:0000256" key="7">
    <source>
        <dbReference type="ARBA" id="ARBA00022614"/>
    </source>
</evidence>
<evidence type="ECO:0000256" key="13">
    <source>
        <dbReference type="ARBA" id="ARBA00022777"/>
    </source>
</evidence>
<feature type="transmembrane region" description="Helical" evidence="23">
    <location>
        <begin position="697"/>
        <end position="721"/>
    </location>
</feature>
<evidence type="ECO:0000256" key="2">
    <source>
        <dbReference type="ARBA" id="ARBA00008684"/>
    </source>
</evidence>
<keyword evidence="7" id="KW-0433">Leucine-rich repeat</keyword>
<keyword evidence="17 23" id="KW-0472">Membrane</keyword>
<dbReference type="FunFam" id="3.80.10.10:FF:000919">
    <property type="entry name" value="Leucine-rich repeat receptor-like protein kinase PEPR1"/>
    <property type="match status" value="1"/>
</dbReference>
<comment type="catalytic activity">
    <reaction evidence="21">
        <text>L-seryl-[protein] + ATP = O-phospho-L-seryl-[protein] + ADP + H(+)</text>
        <dbReference type="Rhea" id="RHEA:17989"/>
        <dbReference type="Rhea" id="RHEA-COMP:9863"/>
        <dbReference type="Rhea" id="RHEA-COMP:11604"/>
        <dbReference type="ChEBI" id="CHEBI:15378"/>
        <dbReference type="ChEBI" id="CHEBI:29999"/>
        <dbReference type="ChEBI" id="CHEBI:30616"/>
        <dbReference type="ChEBI" id="CHEBI:83421"/>
        <dbReference type="ChEBI" id="CHEBI:456216"/>
        <dbReference type="EC" id="2.7.11.1"/>
    </reaction>
</comment>
<keyword evidence="11" id="KW-0677">Repeat</keyword>
<keyword evidence="13" id="KW-0418">Kinase</keyword>
<dbReference type="FunFam" id="3.80.10.10:FF:000221">
    <property type="entry name" value="Leucine-rich repeat receptor-like protein kinase PXL1"/>
    <property type="match status" value="1"/>
</dbReference>
<dbReference type="GO" id="GO:0006952">
    <property type="term" value="P:defense response"/>
    <property type="evidence" value="ECO:0007669"/>
    <property type="project" value="UniProtKB-KW"/>
</dbReference>
<name>A0AAV1QSD7_9ROSI</name>
<evidence type="ECO:0000313" key="26">
    <source>
        <dbReference type="EMBL" id="CAK7323715.1"/>
    </source>
</evidence>
<dbReference type="Pfam" id="PF13855">
    <property type="entry name" value="LRR_8"/>
    <property type="match status" value="1"/>
</dbReference>
<evidence type="ECO:0000259" key="25">
    <source>
        <dbReference type="PROSITE" id="PS50011"/>
    </source>
</evidence>
<organism evidence="26 27">
    <name type="scientific">Dovyalis caffra</name>
    <dbReference type="NCBI Taxonomy" id="77055"/>
    <lineage>
        <taxon>Eukaryota</taxon>
        <taxon>Viridiplantae</taxon>
        <taxon>Streptophyta</taxon>
        <taxon>Embryophyta</taxon>
        <taxon>Tracheophyta</taxon>
        <taxon>Spermatophyta</taxon>
        <taxon>Magnoliopsida</taxon>
        <taxon>eudicotyledons</taxon>
        <taxon>Gunneridae</taxon>
        <taxon>Pentapetalae</taxon>
        <taxon>rosids</taxon>
        <taxon>fabids</taxon>
        <taxon>Malpighiales</taxon>
        <taxon>Salicaceae</taxon>
        <taxon>Flacourtieae</taxon>
        <taxon>Dovyalis</taxon>
    </lineage>
</organism>
<dbReference type="SUPFAM" id="SSF52058">
    <property type="entry name" value="L domain-like"/>
    <property type="match status" value="1"/>
</dbReference>
<evidence type="ECO:0000256" key="22">
    <source>
        <dbReference type="PROSITE-ProRule" id="PRU10141"/>
    </source>
</evidence>
<dbReference type="Pfam" id="PF08263">
    <property type="entry name" value="LRRNT_2"/>
    <property type="match status" value="1"/>
</dbReference>
<feature type="signal peptide" evidence="24">
    <location>
        <begin position="1"/>
        <end position="20"/>
    </location>
</feature>
<keyword evidence="14" id="KW-0611">Plant defense</keyword>
<dbReference type="Gene3D" id="1.10.510.10">
    <property type="entry name" value="Transferase(Phosphotransferase) domain 1"/>
    <property type="match status" value="1"/>
</dbReference>
<evidence type="ECO:0000256" key="17">
    <source>
        <dbReference type="ARBA" id="ARBA00023136"/>
    </source>
</evidence>
<gene>
    <name evidence="26" type="ORF">DCAF_LOCUS1344</name>
</gene>
<evidence type="ECO:0000256" key="11">
    <source>
        <dbReference type="ARBA" id="ARBA00022737"/>
    </source>
</evidence>
<dbReference type="FunFam" id="3.30.200.20:FF:000260">
    <property type="entry name" value="LRR receptor-like serine/threonine-protein kinase RPK2"/>
    <property type="match status" value="1"/>
</dbReference>
<dbReference type="GO" id="GO:0004674">
    <property type="term" value="F:protein serine/threonine kinase activity"/>
    <property type="evidence" value="ECO:0007669"/>
    <property type="project" value="UniProtKB-KW"/>
</dbReference>
<reference evidence="26 27" key="1">
    <citation type="submission" date="2024-01" db="EMBL/GenBank/DDBJ databases">
        <authorList>
            <person name="Waweru B."/>
        </authorList>
    </citation>
    <scope>NUCLEOTIDE SEQUENCE [LARGE SCALE GENOMIC DNA]</scope>
</reference>
<dbReference type="EMBL" id="CAWUPB010000131">
    <property type="protein sequence ID" value="CAK7323715.1"/>
    <property type="molecule type" value="Genomic_DNA"/>
</dbReference>
<dbReference type="GO" id="GO:0005524">
    <property type="term" value="F:ATP binding"/>
    <property type="evidence" value="ECO:0007669"/>
    <property type="project" value="UniProtKB-UniRule"/>
</dbReference>